<accession>A0A0L0G6J1</accession>
<feature type="compositionally biased region" description="Acidic residues" evidence="1">
    <location>
        <begin position="501"/>
        <end position="516"/>
    </location>
</feature>
<keyword evidence="2" id="KW-0472">Membrane</keyword>
<evidence type="ECO:0000313" key="3">
    <source>
        <dbReference type="EMBL" id="KNC84630.1"/>
    </source>
</evidence>
<proteinExistence type="predicted"/>
<dbReference type="EMBL" id="KQ241751">
    <property type="protein sequence ID" value="KNC84630.1"/>
    <property type="molecule type" value="Genomic_DNA"/>
</dbReference>
<feature type="region of interest" description="Disordered" evidence="1">
    <location>
        <begin position="495"/>
        <end position="516"/>
    </location>
</feature>
<dbReference type="GeneID" id="25903664"/>
<feature type="transmembrane region" description="Helical" evidence="2">
    <location>
        <begin position="448"/>
        <end position="466"/>
    </location>
</feature>
<protein>
    <submittedName>
        <fullName evidence="3">Uncharacterized protein</fullName>
    </submittedName>
</protein>
<dbReference type="AlphaFoldDB" id="A0A0L0G6J1"/>
<keyword evidence="2" id="KW-0812">Transmembrane</keyword>
<gene>
    <name evidence="3" type="ORF">SARC_03160</name>
</gene>
<reference evidence="3 4" key="1">
    <citation type="submission" date="2011-02" db="EMBL/GenBank/DDBJ databases">
        <title>The Genome Sequence of Sphaeroforma arctica JP610.</title>
        <authorList>
            <consortium name="The Broad Institute Genome Sequencing Platform"/>
            <person name="Russ C."/>
            <person name="Cuomo C."/>
            <person name="Young S.K."/>
            <person name="Zeng Q."/>
            <person name="Gargeya S."/>
            <person name="Alvarado L."/>
            <person name="Berlin A."/>
            <person name="Chapman S.B."/>
            <person name="Chen Z."/>
            <person name="Freedman E."/>
            <person name="Gellesch M."/>
            <person name="Goldberg J."/>
            <person name="Griggs A."/>
            <person name="Gujja S."/>
            <person name="Heilman E."/>
            <person name="Heiman D."/>
            <person name="Howarth C."/>
            <person name="Mehta T."/>
            <person name="Neiman D."/>
            <person name="Pearson M."/>
            <person name="Roberts A."/>
            <person name="Saif S."/>
            <person name="Shea T."/>
            <person name="Shenoy N."/>
            <person name="Sisk P."/>
            <person name="Stolte C."/>
            <person name="Sykes S."/>
            <person name="White J."/>
            <person name="Yandava C."/>
            <person name="Burger G."/>
            <person name="Gray M.W."/>
            <person name="Holland P.W.H."/>
            <person name="King N."/>
            <person name="Lang F.B.F."/>
            <person name="Roger A.J."/>
            <person name="Ruiz-Trillo I."/>
            <person name="Haas B."/>
            <person name="Nusbaum C."/>
            <person name="Birren B."/>
        </authorList>
    </citation>
    <scope>NUCLEOTIDE SEQUENCE [LARGE SCALE GENOMIC DNA]</scope>
    <source>
        <strain evidence="3 4">JP610</strain>
    </source>
</reference>
<sequence>MDWDLNNIEELMKDIEHAPCRAEIVALGMSFGNMEGCVSQVKHQNDLANMCEDSIYEFIDIAGEVLKKEKCLKPLNEFVNMKVIKIDMMPVFKVFTDAYDCSQGKVAEAKTECQKQAIPELSEILNDFVNEIFEGVSADFLQTIEEFGDSFAALWQCGRDAPSLESTISADDFSIFSDRSSKMLDSLNKWRGDPTKNTFLDANQMWVLQRIMEAVDEKGPMTKGILYKIKPSDVSDLHQCKGQYVATVAALDKVLSDDANMMQLTSVVFDRLLFLNPLRPFVQAFVDTAPTLTMQLLPDVQCLFEWDTNKMPSLYTCMSTIGDAAQAYTAELAAAKERADASERLHGWDDTIGGPTGEAADNASTLKVTTGTTDKAVKPTAASDKTASVTSKQGTKTGTVTQASTGVDAVGALGGDKDDATSNASVGVVATDPPAAAEPTKHSHVFRHFLYVVAFACLGVVGALAMRVQMRKSAMYTAIPANESDHDMFDVESRGLLNDMGSDDDDSSEDDEPIAL</sequence>
<keyword evidence="2" id="KW-1133">Transmembrane helix</keyword>
<keyword evidence="4" id="KW-1185">Reference proteome</keyword>
<organism evidence="3 4">
    <name type="scientific">Sphaeroforma arctica JP610</name>
    <dbReference type="NCBI Taxonomy" id="667725"/>
    <lineage>
        <taxon>Eukaryota</taxon>
        <taxon>Ichthyosporea</taxon>
        <taxon>Ichthyophonida</taxon>
        <taxon>Sphaeroforma</taxon>
    </lineage>
</organism>
<evidence type="ECO:0000256" key="1">
    <source>
        <dbReference type="SAM" id="MobiDB-lite"/>
    </source>
</evidence>
<name>A0A0L0G6J1_9EUKA</name>
<dbReference type="RefSeq" id="XP_014158532.1">
    <property type="nucleotide sequence ID" value="XM_014303057.1"/>
</dbReference>
<evidence type="ECO:0000313" key="4">
    <source>
        <dbReference type="Proteomes" id="UP000054560"/>
    </source>
</evidence>
<dbReference type="Proteomes" id="UP000054560">
    <property type="component" value="Unassembled WGS sequence"/>
</dbReference>
<evidence type="ECO:0000256" key="2">
    <source>
        <dbReference type="SAM" id="Phobius"/>
    </source>
</evidence>